<accession>A0A7W4LJE3</accession>
<dbReference type="GO" id="GO:0000976">
    <property type="term" value="F:transcription cis-regulatory region binding"/>
    <property type="evidence" value="ECO:0007669"/>
    <property type="project" value="TreeGrafter"/>
</dbReference>
<gene>
    <name evidence="4" type="ORF">H3H51_04280</name>
</gene>
<dbReference type="InterPro" id="IPR018060">
    <property type="entry name" value="HTH_AraC"/>
</dbReference>
<protein>
    <submittedName>
        <fullName evidence="4">AraC family transcriptional regulator ligand-binding domain-containing protein</fullName>
    </submittedName>
</protein>
<feature type="region of interest" description="Disordered" evidence="2">
    <location>
        <begin position="1"/>
        <end position="27"/>
    </location>
</feature>
<evidence type="ECO:0000313" key="5">
    <source>
        <dbReference type="Proteomes" id="UP000542720"/>
    </source>
</evidence>
<dbReference type="PANTHER" id="PTHR47894">
    <property type="entry name" value="HTH-TYPE TRANSCRIPTIONAL REGULATOR GADX"/>
    <property type="match status" value="1"/>
</dbReference>
<dbReference type="Pfam" id="PF12625">
    <property type="entry name" value="Arabinose_bd"/>
    <property type="match status" value="1"/>
</dbReference>
<dbReference type="PROSITE" id="PS01124">
    <property type="entry name" value="HTH_ARAC_FAMILY_2"/>
    <property type="match status" value="1"/>
</dbReference>
<dbReference type="PANTHER" id="PTHR47894:SF1">
    <property type="entry name" value="HTH-TYPE TRANSCRIPTIONAL REGULATOR VQSM"/>
    <property type="match status" value="1"/>
</dbReference>
<evidence type="ECO:0000256" key="1">
    <source>
        <dbReference type="ARBA" id="ARBA00023125"/>
    </source>
</evidence>
<feature type="domain" description="HTH araC/xylS-type" evidence="3">
    <location>
        <begin position="233"/>
        <end position="319"/>
    </location>
</feature>
<reference evidence="4 5" key="1">
    <citation type="submission" date="2020-08" db="EMBL/GenBank/DDBJ databases">
        <authorList>
            <person name="Kim C.M."/>
        </authorList>
    </citation>
    <scope>NUCLEOTIDE SEQUENCE [LARGE SCALE GENOMIC DNA]</scope>
    <source>
        <strain evidence="4 5">UL070</strain>
    </source>
</reference>
<organism evidence="4 5">
    <name type="scientific">Aquipseudomonas ullengensis</name>
    <dbReference type="NCBI Taxonomy" id="2759166"/>
    <lineage>
        <taxon>Bacteria</taxon>
        <taxon>Pseudomonadati</taxon>
        <taxon>Pseudomonadota</taxon>
        <taxon>Gammaproteobacteria</taxon>
        <taxon>Pseudomonadales</taxon>
        <taxon>Pseudomonadaceae</taxon>
        <taxon>Aquipseudomonas</taxon>
    </lineage>
</organism>
<dbReference type="GO" id="GO:0003700">
    <property type="term" value="F:DNA-binding transcription factor activity"/>
    <property type="evidence" value="ECO:0007669"/>
    <property type="project" value="InterPro"/>
</dbReference>
<dbReference type="RefSeq" id="WP_183087766.1">
    <property type="nucleotide sequence ID" value="NZ_JACJUD010000001.1"/>
</dbReference>
<dbReference type="GO" id="GO:0005829">
    <property type="term" value="C:cytosol"/>
    <property type="evidence" value="ECO:0007669"/>
    <property type="project" value="TreeGrafter"/>
</dbReference>
<dbReference type="InterPro" id="IPR032687">
    <property type="entry name" value="AraC-type_N"/>
</dbReference>
<keyword evidence="5" id="KW-1185">Reference proteome</keyword>
<name>A0A7W4LJE3_9GAMM</name>
<dbReference type="Proteomes" id="UP000542720">
    <property type="component" value="Unassembled WGS sequence"/>
</dbReference>
<evidence type="ECO:0000259" key="3">
    <source>
        <dbReference type="PROSITE" id="PS01124"/>
    </source>
</evidence>
<sequence length="325" mass="36823">MRETDNSLLEAANVSADTSPPTAQRYHRGPLGRVLQRYLSQHRPQQEYSLVHLEQLWLQAAELDPAIGLNLFAQFAPGDWHVLLHLAQFSASVGEALQNWQRYARLASDMEQVRLQHDGDRLIIELQIDAPHTLMRFLTEHYSVMAISMLRLGAGSAIQLLDAQFQHPRPSYHAQYTPWFGRAQFDAPHTCLCLDARCLALPMQQHHPVLVELLCESLDRRLARLQQLNGWAAKVGQSIRADLQHGRPPSLETAASALHQSPRTLRRRLQEQGLGFREVLDAVRAELEQSLELQGLNRSQIATQLGYADSAAYLHARKRWQPGEA</sequence>
<evidence type="ECO:0000256" key="2">
    <source>
        <dbReference type="SAM" id="MobiDB-lite"/>
    </source>
</evidence>
<dbReference type="EMBL" id="JACJUD010000001">
    <property type="protein sequence ID" value="MBB2494226.1"/>
    <property type="molecule type" value="Genomic_DNA"/>
</dbReference>
<comment type="caution">
    <text evidence="4">The sequence shown here is derived from an EMBL/GenBank/DDBJ whole genome shotgun (WGS) entry which is preliminary data.</text>
</comment>
<proteinExistence type="predicted"/>
<dbReference type="AlphaFoldDB" id="A0A7W4LJE3"/>
<evidence type="ECO:0000313" key="4">
    <source>
        <dbReference type="EMBL" id="MBB2494226.1"/>
    </source>
</evidence>
<keyword evidence="1" id="KW-0238">DNA-binding</keyword>
<dbReference type="Gene3D" id="1.10.10.60">
    <property type="entry name" value="Homeodomain-like"/>
    <property type="match status" value="1"/>
</dbReference>